<feature type="compositionally biased region" description="Polar residues" evidence="1">
    <location>
        <begin position="101"/>
        <end position="123"/>
    </location>
</feature>
<evidence type="ECO:0000256" key="1">
    <source>
        <dbReference type="SAM" id="MobiDB-lite"/>
    </source>
</evidence>
<sequence length="532" mass="58812">MLARSRSTLQHRRCSRCIAASAASSRAAYHPSLPRSQADDHDGDDSSSNSAYVFTKLTDALPSTTTTSTSPATPSTPSTSNTSISTSTAQSTSSSLFTEPLNRSSIRSIVPSQSRRPQRQTLTSTEAATFADLLSQLLPISVSSSSTAKANKTRPRPSTSAPSPLPPPPAAQSTSPFASVLNRTQSKPIDQNAEGDGSSGGLQAVRDALDRKTAKRIASWERRARSSFETGASSSAGLGALSIGDYDRLDQMKEELSTTCSNEYQVWAWGEDKVWGPQVVDSMSSTPLYAHLVLLIFKTLREQYDSPFTALQVFHRVSTISPLSFVRGCGADLFNHVLETQWVCSQGDIALVAKTLERMRSSGVLMDHRTRDLVAQIGEVVRIDGERAEARVRTGRFQSTAATLTPVERINLVDEIMDDETYLIEHKARYFDAERIEQWNKMERIVEENLKEVEEKRRRVEDEKWEARERSRMRHQAREIEQAERESPNLLGRRGAVGRKDDGGWSEEFWKGEIVGGGHRGKAVRPPTRGLL</sequence>
<feature type="region of interest" description="Disordered" evidence="1">
    <location>
        <begin position="62"/>
        <end position="123"/>
    </location>
</feature>
<feature type="region of interest" description="Disordered" evidence="1">
    <location>
        <begin position="476"/>
        <end position="501"/>
    </location>
</feature>
<keyword evidence="4" id="KW-1185">Reference proteome</keyword>
<feature type="region of interest" description="Disordered" evidence="1">
    <location>
        <begin position="144"/>
        <end position="176"/>
    </location>
</feature>
<dbReference type="Proteomes" id="UP000198372">
    <property type="component" value="Unassembled WGS sequence"/>
</dbReference>
<dbReference type="InterPro" id="IPR043837">
    <property type="entry name" value="Mtf2-like_C"/>
</dbReference>
<evidence type="ECO:0000259" key="2">
    <source>
        <dbReference type="Pfam" id="PF19189"/>
    </source>
</evidence>
<proteinExistence type="predicted"/>
<name>A0A238FHZ3_9BASI</name>
<dbReference type="STRING" id="269621.A0A238FHZ3"/>
<dbReference type="Pfam" id="PF19189">
    <property type="entry name" value="Mtf2"/>
    <property type="match status" value="1"/>
</dbReference>
<accession>A0A238FHZ3</accession>
<gene>
    <name evidence="3" type="ORF">BQ2448_3072</name>
</gene>
<reference evidence="4" key="1">
    <citation type="submission" date="2016-09" db="EMBL/GenBank/DDBJ databases">
        <authorList>
            <person name="Jeantristanb JTB J.-T."/>
            <person name="Ricardo R."/>
        </authorList>
    </citation>
    <scope>NUCLEOTIDE SEQUENCE [LARGE SCALE GENOMIC DNA]</scope>
</reference>
<dbReference type="GO" id="GO:0005739">
    <property type="term" value="C:mitochondrion"/>
    <property type="evidence" value="ECO:0007669"/>
    <property type="project" value="InterPro"/>
</dbReference>
<protein>
    <submittedName>
        <fullName evidence="3">BQ2448_3072 protein</fullName>
    </submittedName>
</protein>
<dbReference type="PANTHER" id="PTHR39468:SF1">
    <property type="entry name" value="MTF2-LIKE C-TERMINAL DOMAIN-CONTAINING PROTEIN"/>
    <property type="match status" value="1"/>
</dbReference>
<organism evidence="3 4">
    <name type="scientific">Microbotryum intermedium</name>
    <dbReference type="NCBI Taxonomy" id="269621"/>
    <lineage>
        <taxon>Eukaryota</taxon>
        <taxon>Fungi</taxon>
        <taxon>Dikarya</taxon>
        <taxon>Basidiomycota</taxon>
        <taxon>Pucciniomycotina</taxon>
        <taxon>Microbotryomycetes</taxon>
        <taxon>Microbotryales</taxon>
        <taxon>Microbotryaceae</taxon>
        <taxon>Microbotryum</taxon>
    </lineage>
</organism>
<evidence type="ECO:0000313" key="4">
    <source>
        <dbReference type="Proteomes" id="UP000198372"/>
    </source>
</evidence>
<dbReference type="InterPro" id="IPR040009">
    <property type="entry name" value="Mtf2/C5D6.12-like"/>
</dbReference>
<dbReference type="PANTHER" id="PTHR39468">
    <property type="entry name" value="CHROMOSOME 7, WHOLE GENOME SHOTGUN SEQUENCE"/>
    <property type="match status" value="1"/>
</dbReference>
<evidence type="ECO:0000313" key="3">
    <source>
        <dbReference type="EMBL" id="SCV71484.1"/>
    </source>
</evidence>
<feature type="compositionally biased region" description="Basic and acidic residues" evidence="1">
    <location>
        <begin position="476"/>
        <end position="487"/>
    </location>
</feature>
<feature type="compositionally biased region" description="Low complexity" evidence="1">
    <location>
        <begin position="62"/>
        <end position="95"/>
    </location>
</feature>
<feature type="region of interest" description="Disordered" evidence="1">
    <location>
        <begin position="25"/>
        <end position="50"/>
    </location>
</feature>
<dbReference type="EMBL" id="FMSP01000007">
    <property type="protein sequence ID" value="SCV71484.1"/>
    <property type="molecule type" value="Genomic_DNA"/>
</dbReference>
<dbReference type="AlphaFoldDB" id="A0A238FHZ3"/>
<dbReference type="OrthoDB" id="2444174at2759"/>
<feature type="domain" description="Mtf2-like C-terminal" evidence="2">
    <location>
        <begin position="249"/>
        <end position="391"/>
    </location>
</feature>